<feature type="transmembrane region" description="Helical" evidence="2">
    <location>
        <begin position="73"/>
        <end position="97"/>
    </location>
</feature>
<organism evidence="3 4">
    <name type="scientific">Coprinopsis marcescibilis</name>
    <name type="common">Agaric fungus</name>
    <name type="synonym">Psathyrella marcescibilis</name>
    <dbReference type="NCBI Taxonomy" id="230819"/>
    <lineage>
        <taxon>Eukaryota</taxon>
        <taxon>Fungi</taxon>
        <taxon>Dikarya</taxon>
        <taxon>Basidiomycota</taxon>
        <taxon>Agaricomycotina</taxon>
        <taxon>Agaricomycetes</taxon>
        <taxon>Agaricomycetidae</taxon>
        <taxon>Agaricales</taxon>
        <taxon>Agaricineae</taxon>
        <taxon>Psathyrellaceae</taxon>
        <taxon>Coprinopsis</taxon>
    </lineage>
</organism>
<evidence type="ECO:0000313" key="3">
    <source>
        <dbReference type="EMBL" id="TFK25796.1"/>
    </source>
</evidence>
<accession>A0A5C3KYX9</accession>
<evidence type="ECO:0000256" key="2">
    <source>
        <dbReference type="SAM" id="Phobius"/>
    </source>
</evidence>
<feature type="transmembrane region" description="Helical" evidence="2">
    <location>
        <begin position="124"/>
        <end position="146"/>
    </location>
</feature>
<dbReference type="OrthoDB" id="3354175at2759"/>
<keyword evidence="2" id="KW-1133">Transmembrane helix</keyword>
<keyword evidence="2" id="KW-0812">Transmembrane</keyword>
<protein>
    <recommendedName>
        <fullName evidence="5">Integral membrane protein</fullName>
    </recommendedName>
</protein>
<feature type="transmembrane region" description="Helical" evidence="2">
    <location>
        <begin position="267"/>
        <end position="286"/>
    </location>
</feature>
<dbReference type="AlphaFoldDB" id="A0A5C3KYX9"/>
<feature type="transmembrane region" description="Helical" evidence="2">
    <location>
        <begin position="153"/>
        <end position="176"/>
    </location>
</feature>
<evidence type="ECO:0000313" key="4">
    <source>
        <dbReference type="Proteomes" id="UP000307440"/>
    </source>
</evidence>
<gene>
    <name evidence="3" type="ORF">FA15DRAFT_617035</name>
</gene>
<reference evidence="3 4" key="1">
    <citation type="journal article" date="2019" name="Nat. Ecol. Evol.">
        <title>Megaphylogeny resolves global patterns of mushroom evolution.</title>
        <authorList>
            <person name="Varga T."/>
            <person name="Krizsan K."/>
            <person name="Foldi C."/>
            <person name="Dima B."/>
            <person name="Sanchez-Garcia M."/>
            <person name="Sanchez-Ramirez S."/>
            <person name="Szollosi G.J."/>
            <person name="Szarkandi J.G."/>
            <person name="Papp V."/>
            <person name="Albert L."/>
            <person name="Andreopoulos W."/>
            <person name="Angelini C."/>
            <person name="Antonin V."/>
            <person name="Barry K.W."/>
            <person name="Bougher N.L."/>
            <person name="Buchanan P."/>
            <person name="Buyck B."/>
            <person name="Bense V."/>
            <person name="Catcheside P."/>
            <person name="Chovatia M."/>
            <person name="Cooper J."/>
            <person name="Damon W."/>
            <person name="Desjardin D."/>
            <person name="Finy P."/>
            <person name="Geml J."/>
            <person name="Haridas S."/>
            <person name="Hughes K."/>
            <person name="Justo A."/>
            <person name="Karasinski D."/>
            <person name="Kautmanova I."/>
            <person name="Kiss B."/>
            <person name="Kocsube S."/>
            <person name="Kotiranta H."/>
            <person name="LaButti K.M."/>
            <person name="Lechner B.E."/>
            <person name="Liimatainen K."/>
            <person name="Lipzen A."/>
            <person name="Lukacs Z."/>
            <person name="Mihaltcheva S."/>
            <person name="Morgado L.N."/>
            <person name="Niskanen T."/>
            <person name="Noordeloos M.E."/>
            <person name="Ohm R.A."/>
            <person name="Ortiz-Santana B."/>
            <person name="Ovrebo C."/>
            <person name="Racz N."/>
            <person name="Riley R."/>
            <person name="Savchenko A."/>
            <person name="Shiryaev A."/>
            <person name="Soop K."/>
            <person name="Spirin V."/>
            <person name="Szebenyi C."/>
            <person name="Tomsovsky M."/>
            <person name="Tulloss R.E."/>
            <person name="Uehling J."/>
            <person name="Grigoriev I.V."/>
            <person name="Vagvolgyi C."/>
            <person name="Papp T."/>
            <person name="Martin F.M."/>
            <person name="Miettinen O."/>
            <person name="Hibbett D.S."/>
            <person name="Nagy L.G."/>
        </authorList>
    </citation>
    <scope>NUCLEOTIDE SEQUENCE [LARGE SCALE GENOMIC DNA]</scope>
    <source>
        <strain evidence="3 4">CBS 121175</strain>
    </source>
</reference>
<proteinExistence type="predicted"/>
<sequence>MATTGTDAGGGVVLGDNSNGESVPFILDARYQTHYLAGFWAETVLFGIYLAMFIVAIRIMTRKRSLDHFASRVFLSGIIMMFILIVIHNISVVYKMIRAYALYVNSPVGVPVVYFQDFSQWDNFIHAVIGGLLTWIGDVLVIYRCFLIWRRNYYVIAFPAFLLAVSVATTIVNWYWFQNPTSIPYSTMEPFMKVIFPVNLAQNLITTGLIAYKIYKQHRETRASGLVLASTVDLFTIARIVVESAAVYTFEVFIMIILFYMTHPGLVVIQHMIVPTMGIVFLLLAIRTHVAKNDAARTQYPTNSVFPSWMAGDSEDGRRPTMPIIATISQSVTEQHHLDTMTPTKIRTEHSQSYMSDQGQTLVNDTKGSPV</sequence>
<evidence type="ECO:0000256" key="1">
    <source>
        <dbReference type="SAM" id="MobiDB-lite"/>
    </source>
</evidence>
<keyword evidence="4" id="KW-1185">Reference proteome</keyword>
<feature type="region of interest" description="Disordered" evidence="1">
    <location>
        <begin position="350"/>
        <end position="371"/>
    </location>
</feature>
<evidence type="ECO:0008006" key="5">
    <source>
        <dbReference type="Google" id="ProtNLM"/>
    </source>
</evidence>
<name>A0A5C3KYX9_COPMA</name>
<feature type="transmembrane region" description="Helical" evidence="2">
    <location>
        <begin position="39"/>
        <end position="61"/>
    </location>
</feature>
<feature type="transmembrane region" description="Helical" evidence="2">
    <location>
        <begin position="196"/>
        <end position="215"/>
    </location>
</feature>
<keyword evidence="2" id="KW-0472">Membrane</keyword>
<dbReference type="EMBL" id="ML210182">
    <property type="protein sequence ID" value="TFK25796.1"/>
    <property type="molecule type" value="Genomic_DNA"/>
</dbReference>
<feature type="transmembrane region" description="Helical" evidence="2">
    <location>
        <begin position="236"/>
        <end position="261"/>
    </location>
</feature>
<dbReference type="Proteomes" id="UP000307440">
    <property type="component" value="Unassembled WGS sequence"/>
</dbReference>